<protein>
    <submittedName>
        <fullName evidence="1">Uncharacterized protein</fullName>
    </submittedName>
</protein>
<dbReference type="Proteomes" id="UP001187192">
    <property type="component" value="Unassembled WGS sequence"/>
</dbReference>
<name>A0AA88EE57_FICCA</name>
<dbReference type="AlphaFoldDB" id="A0AA88EE57"/>
<accession>A0AA88EE57</accession>
<evidence type="ECO:0000313" key="2">
    <source>
        <dbReference type="Proteomes" id="UP001187192"/>
    </source>
</evidence>
<sequence>MLNGLVPDLSWIRLATPTTPWLCARVSNLPGMLAARLWRDDTADCEIWVGHRHSSVLE</sequence>
<proteinExistence type="predicted"/>
<keyword evidence="2" id="KW-1185">Reference proteome</keyword>
<dbReference type="EMBL" id="BTGU01014282">
    <property type="protein sequence ID" value="GMN73157.1"/>
    <property type="molecule type" value="Genomic_DNA"/>
</dbReference>
<reference evidence="1" key="1">
    <citation type="submission" date="2023-07" db="EMBL/GenBank/DDBJ databases">
        <title>draft genome sequence of fig (Ficus carica).</title>
        <authorList>
            <person name="Takahashi T."/>
            <person name="Nishimura K."/>
        </authorList>
    </citation>
    <scope>NUCLEOTIDE SEQUENCE</scope>
</reference>
<gene>
    <name evidence="1" type="ORF">TIFTF001_054284</name>
</gene>
<comment type="caution">
    <text evidence="1">The sequence shown here is derived from an EMBL/GenBank/DDBJ whole genome shotgun (WGS) entry which is preliminary data.</text>
</comment>
<organism evidence="1 2">
    <name type="scientific">Ficus carica</name>
    <name type="common">Common fig</name>
    <dbReference type="NCBI Taxonomy" id="3494"/>
    <lineage>
        <taxon>Eukaryota</taxon>
        <taxon>Viridiplantae</taxon>
        <taxon>Streptophyta</taxon>
        <taxon>Embryophyta</taxon>
        <taxon>Tracheophyta</taxon>
        <taxon>Spermatophyta</taxon>
        <taxon>Magnoliopsida</taxon>
        <taxon>eudicotyledons</taxon>
        <taxon>Gunneridae</taxon>
        <taxon>Pentapetalae</taxon>
        <taxon>rosids</taxon>
        <taxon>fabids</taxon>
        <taxon>Rosales</taxon>
        <taxon>Moraceae</taxon>
        <taxon>Ficeae</taxon>
        <taxon>Ficus</taxon>
    </lineage>
</organism>
<evidence type="ECO:0000313" key="1">
    <source>
        <dbReference type="EMBL" id="GMN73157.1"/>
    </source>
</evidence>